<reference evidence="1 2" key="1">
    <citation type="submission" date="2019-07" db="EMBL/GenBank/DDBJ databases">
        <title>Buchnera limit thermal tolerance of host aphids.</title>
        <authorList>
            <person name="Zhang B."/>
            <person name="Moran N."/>
        </authorList>
    </citation>
    <scope>NUCLEOTIDE SEQUENCE [LARGE SCALE GENOMIC DNA]</scope>
    <source>
        <strain evidence="1 2">Ago-UT1</strain>
    </source>
</reference>
<dbReference type="Proteomes" id="UP000326914">
    <property type="component" value="Chromosome"/>
</dbReference>
<organism evidence="1 2">
    <name type="scientific">Buchnera aphidicola</name>
    <name type="common">Aphis gossypii</name>
    <dbReference type="NCBI Taxonomy" id="98785"/>
    <lineage>
        <taxon>Bacteria</taxon>
        <taxon>Pseudomonadati</taxon>
        <taxon>Pseudomonadota</taxon>
        <taxon>Gammaproteobacteria</taxon>
        <taxon>Enterobacterales</taxon>
        <taxon>Erwiniaceae</taxon>
        <taxon>Buchnera</taxon>
    </lineage>
</organism>
<evidence type="ECO:0000313" key="2">
    <source>
        <dbReference type="Proteomes" id="UP000326914"/>
    </source>
</evidence>
<gene>
    <name evidence="1" type="ORF">FQV32_02900</name>
</gene>
<evidence type="ECO:0000313" key="1">
    <source>
        <dbReference type="EMBL" id="QFQ32336.1"/>
    </source>
</evidence>
<accession>A0A5J6ZF45</accession>
<dbReference type="AlphaFoldDB" id="A0A5J6ZF45"/>
<dbReference type="RefSeq" id="WP_158346781.1">
    <property type="nucleotide sequence ID" value="NZ_CP042426.1"/>
</dbReference>
<name>A0A5J6ZF45_9GAMM</name>
<dbReference type="EMBL" id="CP042426">
    <property type="protein sequence ID" value="QFQ32336.1"/>
    <property type="molecule type" value="Genomic_DNA"/>
</dbReference>
<sequence>MKIKKFKNIQNKNKKIYNQEIYYNELKNNIFLHKKEIKNIQDNIKNLSKKINYLESCMNRILDIQKPPHY</sequence>
<proteinExistence type="predicted"/>
<dbReference type="OrthoDB" id="6554633at2"/>
<protein>
    <submittedName>
        <fullName evidence="1">Uncharacterized protein</fullName>
    </submittedName>
</protein>